<dbReference type="RefSeq" id="WP_258197806.1">
    <property type="nucleotide sequence ID" value="NZ_JAAMQQ010000002.1"/>
</dbReference>
<reference evidence="1 2" key="1">
    <citation type="submission" date="2018-08" db="EMBL/GenBank/DDBJ databases">
        <title>Recombination of ecologically and evolutionarily significant loci maintains genetic cohesion in the Pseudomonas syringae species complex.</title>
        <authorList>
            <person name="Dillon M."/>
            <person name="Thakur S."/>
            <person name="Almeida R.N.D."/>
            <person name="Weir B.S."/>
            <person name="Guttman D.S."/>
        </authorList>
    </citation>
    <scope>NUCLEOTIDE SEQUENCE [LARGE SCALE GENOMIC DNA]</scope>
    <source>
        <strain evidence="1 2">ICMP 19473</strain>
    </source>
</reference>
<dbReference type="AlphaFoldDB" id="A0A3M5P7G6"/>
<name>A0A3M5P7G6_PSEVI</name>
<proteinExistence type="predicted"/>
<evidence type="ECO:0000313" key="2">
    <source>
        <dbReference type="Proteomes" id="UP000273854"/>
    </source>
</evidence>
<protein>
    <submittedName>
        <fullName evidence="1">Eop3</fullName>
    </submittedName>
</protein>
<dbReference type="EMBL" id="RBTP01000042">
    <property type="protein sequence ID" value="RMT80700.1"/>
    <property type="molecule type" value="Genomic_DNA"/>
</dbReference>
<evidence type="ECO:0000313" key="1">
    <source>
        <dbReference type="EMBL" id="RMT80700.1"/>
    </source>
</evidence>
<dbReference type="Proteomes" id="UP000273854">
    <property type="component" value="Unassembled WGS sequence"/>
</dbReference>
<organism evidence="1 2">
    <name type="scientific">Pseudomonas viridiflava</name>
    <name type="common">Phytomonas viridiflava</name>
    <dbReference type="NCBI Taxonomy" id="33069"/>
    <lineage>
        <taxon>Bacteria</taxon>
        <taxon>Pseudomonadati</taxon>
        <taxon>Pseudomonadota</taxon>
        <taxon>Gammaproteobacteria</taxon>
        <taxon>Pseudomonadales</taxon>
        <taxon>Pseudomonadaceae</taxon>
        <taxon>Pseudomonas</taxon>
    </lineage>
</organism>
<comment type="caution">
    <text evidence="1">The sequence shown here is derived from an EMBL/GenBank/DDBJ whole genome shotgun (WGS) entry which is preliminary data.</text>
</comment>
<gene>
    <name evidence="1" type="ORF">ALP40_00855</name>
</gene>
<accession>A0A3M5P7G6</accession>
<sequence>MLTPAQRGFTANLSNLQHLGPDDRVAMNDVLEPGKSAHASKYVPVSAREMTALKAANQAINDTWEVLNFGSGNQSGHVRSSQGESYKRTNMSYGIQNGTHPKWGMNTGHSDPLHHMAFVAASVQAGNCDQMADVNLLLLSASNVHTRVALMGANDVGHAYVRVGDARESSKFVISDAWPEFGRALRAKDFALGGRHPNVVREYDASYNPSMRQELLNAPTWSQAQINEHFEETHPHYGHLQGAALADALLRPDSGLKFYKQVHASKNLGAVYHDSSSQTVDQSLSMRQFNERLVKSSHPPVVPAQPSWANQDVEMSDAQFSNSLDDMDNMDVDSYFNNDPYGHGW</sequence>